<name>A0ABU4TMT8_9PSEU</name>
<feature type="domain" description="Fumarylacetoacetase-like C-terminal" evidence="3">
    <location>
        <begin position="66"/>
        <end position="279"/>
    </location>
</feature>
<protein>
    <submittedName>
        <fullName evidence="4">Fumarylacetoacetate hydrolase family protein</fullName>
    </submittedName>
</protein>
<evidence type="ECO:0000256" key="1">
    <source>
        <dbReference type="ARBA" id="ARBA00010211"/>
    </source>
</evidence>
<evidence type="ECO:0000256" key="2">
    <source>
        <dbReference type="ARBA" id="ARBA00022723"/>
    </source>
</evidence>
<dbReference type="Proteomes" id="UP001271792">
    <property type="component" value="Unassembled WGS sequence"/>
</dbReference>
<reference evidence="4 5" key="2">
    <citation type="submission" date="2023-11" db="EMBL/GenBank/DDBJ databases">
        <authorList>
            <person name="Lara A.C."/>
            <person name="Chronakova A."/>
        </authorList>
    </citation>
    <scope>NUCLEOTIDE SEQUENCE [LARGE SCALE GENOMIC DNA]</scope>
    <source>
        <strain evidence="4 5">BCCO 10_0798</strain>
    </source>
</reference>
<gene>
    <name evidence="4" type="ORF">SK571_09400</name>
</gene>
<comment type="caution">
    <text evidence="4">The sequence shown here is derived from an EMBL/GenBank/DDBJ whole genome shotgun (WGS) entry which is preliminary data.</text>
</comment>
<dbReference type="InterPro" id="IPR036663">
    <property type="entry name" value="Fumarylacetoacetase_C_sf"/>
</dbReference>
<evidence type="ECO:0000313" key="4">
    <source>
        <dbReference type="EMBL" id="MDX8049593.1"/>
    </source>
</evidence>
<evidence type="ECO:0000259" key="3">
    <source>
        <dbReference type="Pfam" id="PF01557"/>
    </source>
</evidence>
<proteinExistence type="inferred from homology"/>
<evidence type="ECO:0000313" key="5">
    <source>
        <dbReference type="Proteomes" id="UP001271792"/>
    </source>
</evidence>
<dbReference type="GO" id="GO:0016787">
    <property type="term" value="F:hydrolase activity"/>
    <property type="evidence" value="ECO:0007669"/>
    <property type="project" value="UniProtKB-KW"/>
</dbReference>
<comment type="similarity">
    <text evidence="1">Belongs to the FAH family.</text>
</comment>
<reference evidence="4 5" key="1">
    <citation type="submission" date="2023-11" db="EMBL/GenBank/DDBJ databases">
        <title>Lentzea sokolovensis, sp. nov., Lentzea kristufkii, sp. nov., and Lentzea miocenensis, sp. nov., rare actinobacteria from Sokolov Coal Basin, Miocene lacustrine sediment, Czech Republic.</title>
        <authorList>
            <person name="Lara A."/>
            <person name="Kotroba L."/>
            <person name="Nouioui I."/>
            <person name="Neumann-Schaal M."/>
            <person name="Mast Y."/>
            <person name="Chronakova A."/>
        </authorList>
    </citation>
    <scope>NUCLEOTIDE SEQUENCE [LARGE SCALE GENOMIC DNA]</scope>
    <source>
        <strain evidence="4 5">BCCO 10_0798</strain>
    </source>
</reference>
<keyword evidence="2" id="KW-0479">Metal-binding</keyword>
<organism evidence="4 5">
    <name type="scientific">Lentzea kristufekii</name>
    <dbReference type="NCBI Taxonomy" id="3095430"/>
    <lineage>
        <taxon>Bacteria</taxon>
        <taxon>Bacillati</taxon>
        <taxon>Actinomycetota</taxon>
        <taxon>Actinomycetes</taxon>
        <taxon>Pseudonocardiales</taxon>
        <taxon>Pseudonocardiaceae</taxon>
        <taxon>Lentzea</taxon>
    </lineage>
</organism>
<dbReference type="SUPFAM" id="SSF56529">
    <property type="entry name" value="FAH"/>
    <property type="match status" value="1"/>
</dbReference>
<dbReference type="RefSeq" id="WP_319983629.1">
    <property type="nucleotide sequence ID" value="NZ_JAXAVV010000004.1"/>
</dbReference>
<sequence length="294" mass="31828">MKLASVTVGDVRRAAVVDETRRLVSVLSTTVDDIVRGASADVSGAEVLPLAEVRLESPLHRFNRDILCTGWNYRDHFEESAGKREGQDPVSLPLRPTFFTKGPDTVIGPSDGIAYDPELSQKWDYEAEIAMVIGRDGRSIPEEKALDHVFGFLVANDVSQRDLQRAHGGQWLKGKSLDATMPLGPWLTTADEIHDLGQLRVQCEVNGVLLQDATSAQMAFSFARIIAELSHGMTLRTGDVILTGTPSGVGNAREPQVFLRDGDVVVTRVSGLGELRNTVTLTDLGEPGVKLAGS</sequence>
<dbReference type="PANTHER" id="PTHR42796:SF4">
    <property type="entry name" value="FUMARYLACETOACETATE HYDROLASE DOMAIN-CONTAINING PROTEIN 2A"/>
    <property type="match status" value="1"/>
</dbReference>
<keyword evidence="5" id="KW-1185">Reference proteome</keyword>
<dbReference type="Gene3D" id="3.90.850.10">
    <property type="entry name" value="Fumarylacetoacetase-like, C-terminal domain"/>
    <property type="match status" value="1"/>
</dbReference>
<dbReference type="InterPro" id="IPR011234">
    <property type="entry name" value="Fumarylacetoacetase-like_C"/>
</dbReference>
<dbReference type="PANTHER" id="PTHR42796">
    <property type="entry name" value="FUMARYLACETOACETATE HYDROLASE DOMAIN-CONTAINING PROTEIN 2A-RELATED"/>
    <property type="match status" value="1"/>
</dbReference>
<accession>A0ABU4TMT8</accession>
<dbReference type="InterPro" id="IPR051121">
    <property type="entry name" value="FAH"/>
</dbReference>
<dbReference type="EMBL" id="JAXAVV010000004">
    <property type="protein sequence ID" value="MDX8049593.1"/>
    <property type="molecule type" value="Genomic_DNA"/>
</dbReference>
<dbReference type="Pfam" id="PF01557">
    <property type="entry name" value="FAA_hydrolase"/>
    <property type="match status" value="1"/>
</dbReference>
<keyword evidence="4" id="KW-0378">Hydrolase</keyword>